<comment type="caution">
    <text evidence="2">The sequence shown here is derived from an EMBL/GenBank/DDBJ whole genome shotgun (WGS) entry which is preliminary data.</text>
</comment>
<protein>
    <submittedName>
        <fullName evidence="2">Uncharacterized protein</fullName>
    </submittedName>
</protein>
<dbReference type="OrthoDB" id="10581416at2759"/>
<dbReference type="Proteomes" id="UP000593576">
    <property type="component" value="Unassembled WGS sequence"/>
</dbReference>
<gene>
    <name evidence="2" type="ORF">Goshw_027842</name>
</gene>
<evidence type="ECO:0000313" key="3">
    <source>
        <dbReference type="Proteomes" id="UP000593576"/>
    </source>
</evidence>
<reference evidence="2 3" key="1">
    <citation type="journal article" date="2019" name="Genome Biol. Evol.">
        <title>Insights into the evolution of the New World diploid cottons (Gossypium, subgenus Houzingenia) based on genome sequencing.</title>
        <authorList>
            <person name="Grover C.E."/>
            <person name="Arick M.A. 2nd"/>
            <person name="Thrash A."/>
            <person name="Conover J.L."/>
            <person name="Sanders W.S."/>
            <person name="Peterson D.G."/>
            <person name="Frelichowski J.E."/>
            <person name="Scheffler J.A."/>
            <person name="Scheffler B.E."/>
            <person name="Wendel J.F."/>
        </authorList>
    </citation>
    <scope>NUCLEOTIDE SEQUENCE [LARGE SCALE GENOMIC DNA]</scope>
    <source>
        <strain evidence="2">1</strain>
        <tissue evidence="2">Leaf</tissue>
    </source>
</reference>
<feature type="compositionally biased region" description="Acidic residues" evidence="1">
    <location>
        <begin position="103"/>
        <end position="129"/>
    </location>
</feature>
<dbReference type="AlphaFoldDB" id="A0A7J9M7R8"/>
<sequence length="237" mass="27208">MHPTEIFDQSEYVRRECVVDSVRDGENPRIRLSDAARDIHKEYINAWDRKVEFLPIREPFFSLDTVACLEYMQWFRVIGKSYMLSMEARSRTALHSSTKEGDGDKDEVEGGDEYEDEDDSGDEDELESEADMELVKDVALLSQQYEVKDPCRGEDFSDPNVDNVLDDIDEERVDDENDYAPSVRNLSHGIVIRNDLGAHMSIINPDVTHAFKILEYPDIIPAHLMLVDSELKNLFVG</sequence>
<organism evidence="2 3">
    <name type="scientific">Gossypium schwendimanii</name>
    <name type="common">Cotton</name>
    <dbReference type="NCBI Taxonomy" id="34291"/>
    <lineage>
        <taxon>Eukaryota</taxon>
        <taxon>Viridiplantae</taxon>
        <taxon>Streptophyta</taxon>
        <taxon>Embryophyta</taxon>
        <taxon>Tracheophyta</taxon>
        <taxon>Spermatophyta</taxon>
        <taxon>Magnoliopsida</taxon>
        <taxon>eudicotyledons</taxon>
        <taxon>Gunneridae</taxon>
        <taxon>Pentapetalae</taxon>
        <taxon>rosids</taxon>
        <taxon>malvids</taxon>
        <taxon>Malvales</taxon>
        <taxon>Malvaceae</taxon>
        <taxon>Malvoideae</taxon>
        <taxon>Gossypium</taxon>
    </lineage>
</organism>
<feature type="region of interest" description="Disordered" evidence="1">
    <location>
        <begin position="92"/>
        <end position="129"/>
    </location>
</feature>
<evidence type="ECO:0000256" key="1">
    <source>
        <dbReference type="SAM" id="MobiDB-lite"/>
    </source>
</evidence>
<proteinExistence type="predicted"/>
<accession>A0A7J9M7R8</accession>
<dbReference type="EMBL" id="JABFAF010000009">
    <property type="protein sequence ID" value="MBA0867162.1"/>
    <property type="molecule type" value="Genomic_DNA"/>
</dbReference>
<name>A0A7J9M7R8_GOSSC</name>
<evidence type="ECO:0000313" key="2">
    <source>
        <dbReference type="EMBL" id="MBA0867162.1"/>
    </source>
</evidence>
<keyword evidence="3" id="KW-1185">Reference proteome</keyword>